<dbReference type="EMBL" id="CP038512">
    <property type="protein sequence ID" value="QBY07708.1"/>
    <property type="molecule type" value="Genomic_DNA"/>
</dbReference>
<accession>A0AAE5YQE0</accession>
<organism evidence="4">
    <name type="scientific">Deinococcus metallilatus</name>
    <dbReference type="NCBI Taxonomy" id="1211322"/>
    <lineage>
        <taxon>Bacteria</taxon>
        <taxon>Thermotogati</taxon>
        <taxon>Deinococcota</taxon>
        <taxon>Deinococci</taxon>
        <taxon>Deinococcales</taxon>
        <taxon>Deinococcaceae</taxon>
        <taxon>Deinococcus</taxon>
    </lineage>
</organism>
<dbReference type="InterPro" id="IPR025266">
    <property type="entry name" value="TerB_N"/>
</dbReference>
<evidence type="ECO:0000313" key="4">
    <source>
        <dbReference type="EMBL" id="QBY07708.1"/>
    </source>
</evidence>
<feature type="region of interest" description="Disordered" evidence="1">
    <location>
        <begin position="21"/>
        <end position="158"/>
    </location>
</feature>
<feature type="compositionally biased region" description="Low complexity" evidence="1">
    <location>
        <begin position="110"/>
        <end position="119"/>
    </location>
</feature>
<dbReference type="InterPro" id="IPR028932">
    <property type="entry name" value="TerB-C"/>
</dbReference>
<dbReference type="RefSeq" id="WP_129117891.1">
    <property type="nucleotide sequence ID" value="NZ_BSUI01000013.1"/>
</dbReference>
<dbReference type="Proteomes" id="UP000308000">
    <property type="component" value="Unassembled WGS sequence"/>
</dbReference>
<evidence type="ECO:0000259" key="2">
    <source>
        <dbReference type="Pfam" id="PF13208"/>
    </source>
</evidence>
<feature type="domain" description="TerB N-terminal" evidence="2">
    <location>
        <begin position="170"/>
        <end position="363"/>
    </location>
</feature>
<dbReference type="KEGG" id="dmb:E5F05_06895"/>
<reference evidence="4" key="1">
    <citation type="submission" date="2019-01" db="EMBL/GenBank/DDBJ databases">
        <title>Whole genome sequence of Deinococcus metalilatus.</title>
        <authorList>
            <person name="Park W."/>
            <person name="Park C."/>
        </authorList>
    </citation>
    <scope>NUCLEOTIDE SEQUENCE [LARGE SCALE GENOMIC DNA]</scope>
    <source>
        <strain evidence="4">MA1002</strain>
    </source>
</reference>
<dbReference type="EMBL" id="VBRC01000003">
    <property type="protein sequence ID" value="TLK30089.1"/>
    <property type="molecule type" value="Genomic_DNA"/>
</dbReference>
<dbReference type="AlphaFoldDB" id="A0AAE5YQE0"/>
<protein>
    <recommendedName>
        <fullName evidence="7">TerB-C domain-containing protein</fullName>
    </recommendedName>
</protein>
<evidence type="ECO:0000313" key="6">
    <source>
        <dbReference type="Proteomes" id="UP000308000"/>
    </source>
</evidence>
<sequence>MGSEGRDMGLKQFLRGLLFGEKVKEDKSPSPGMQEPAELRTGEPSFAVIDLDGPEPGQPDGSALPASATSIPPRPVPVGRSIVEVPRPPHPAAQAGPVFPRGVPSSACTAPVVSSGVPVRPAPPAPASHPSGLRETRGQPTGADRSPPVKPTLPSATRGRWERLQRQHAPRASFLWETRQRVNESRDAATPVPLLAYWVTYASLDRAQTDWYLFWRARFRAGEPLPTDLSYIFLHVYETLHGVGFNRPEAAFAHLQRLWRSYRVDHPQLDHHLVDWLADFIRYYDLDDEVTRAWLDEAWVHAHGDLAVHYWLERGGGGEVPEGVFQHLISYRPEQNKFYRDAEDKAALDTLLRRAVVLTDSFYRETTGESVFERLKTKATHTVERRAFSGAVFEGPDFQYTVATIRQYRQDGRLSKLLTQAVRHAENLARKQVGFRSLLRDVKLPANLAAYLDVHLAPALATLQPPSPVQTPPAPERPRVQLDLGRLATLQQESEQVRGRLLEETEPGEASTDLEPSISPAVPATPALPAAPLAAVHRPPLPAQVAEGELTEVDSIAEVLAGITDAARDLLRQLRNQGWEAPEGDLRLPPGVFTSTLVDEVNEAAQPRLGDVLLQQQDGRLVAVDDYRNELAFLLGTPEPAALTPPLDGPWGALAGLLSPLHLEVLAQLLQTDLTLGELEVFTTARHALGSAVLEDLNSHALDTVGDILVDPYGDPLTLEDAYRDDVRRVLHASGLVHPE</sequence>
<gene>
    <name evidence="4" type="ORF">E5F05_06895</name>
    <name evidence="5" type="ORF">FCS05_06045</name>
</gene>
<name>A0AAE5YQE0_9DEIO</name>
<proteinExistence type="predicted"/>
<dbReference type="Pfam" id="PF15615">
    <property type="entry name" value="TerB_C"/>
    <property type="match status" value="1"/>
</dbReference>
<dbReference type="Pfam" id="PF13208">
    <property type="entry name" value="TerB_N"/>
    <property type="match status" value="1"/>
</dbReference>
<feature type="domain" description="TerB-C" evidence="3">
    <location>
        <begin position="473"/>
        <end position="631"/>
    </location>
</feature>
<evidence type="ECO:0008006" key="7">
    <source>
        <dbReference type="Google" id="ProtNLM"/>
    </source>
</evidence>
<evidence type="ECO:0000313" key="5">
    <source>
        <dbReference type="EMBL" id="TLK30089.1"/>
    </source>
</evidence>
<evidence type="ECO:0000259" key="3">
    <source>
        <dbReference type="Pfam" id="PF15615"/>
    </source>
</evidence>
<evidence type="ECO:0000256" key="1">
    <source>
        <dbReference type="SAM" id="MobiDB-lite"/>
    </source>
</evidence>
<reference evidence="5 6" key="2">
    <citation type="submission" date="2019-04" db="EMBL/GenBank/DDBJ databases">
        <title>Deinococcus metalilatus MA1002 mutant No.5.</title>
        <authorList>
            <person name="Park W."/>
            <person name="Park C."/>
        </authorList>
    </citation>
    <scope>NUCLEOTIDE SEQUENCE [LARGE SCALE GENOMIC DNA]</scope>
    <source>
        <strain evidence="5 6">MA1002-m5</strain>
    </source>
</reference>